<sequence>MQRALIALALALCVLLPQAARAETEVRMTGDARIHANFFLMQNFTGWNYNGRQTMDALTIWERFRLRTDFAASENLAFRLGVRVNNTPWGSGTFTVDNPQVSLEVYQAYLRFIWPGTRVKITAGLQNTDLPVSSGYFNANPVLGGTRSAALTVAAPLMGDALSLVAGYSRLIDTNRDMDPTTTQVADEFDLFFLTLPVALDGVSFTPWTAFGLAGNAVNWQTQTGGPGLDDTLGAGVLSSGYRAAPQGWRNDRNPFLWVGAALSVDALDPWRFNADIIAGQGAWNDRAKSLRGGLFADAAVEYRGFDFAVPKASAWWSTGEDGSTRNGSERLPVLVDSWGPGNTFLFNSGQELSNATLGINPIGTWGVSFTLDQMSFLPKLTHRATFAYVRGLNSLRAVMDGFALWGVCSYFQMGRDLIEGQSVMAVTLDHSYVIQDNLRLVAETGWAHGEFSKPGFCRRHVHQALSGDPWKVSVGVVYRF</sequence>
<evidence type="ECO:0000313" key="2">
    <source>
        <dbReference type="EMBL" id="GFK94740.1"/>
    </source>
</evidence>
<evidence type="ECO:0000313" key="3">
    <source>
        <dbReference type="Proteomes" id="UP000494245"/>
    </source>
</evidence>
<dbReference type="NCBIfam" id="NF033939">
    <property type="entry name" value="DESULF_POR1"/>
    <property type="match status" value="1"/>
</dbReference>
<dbReference type="EMBL" id="BLTE01000012">
    <property type="protein sequence ID" value="GFK94740.1"/>
    <property type="molecule type" value="Genomic_DNA"/>
</dbReference>
<dbReference type="Proteomes" id="UP000494245">
    <property type="component" value="Unassembled WGS sequence"/>
</dbReference>
<dbReference type="RefSeq" id="WP_173085113.1">
    <property type="nucleotide sequence ID" value="NZ_BLTE01000012.1"/>
</dbReference>
<dbReference type="AlphaFoldDB" id="A0A6V8LUV7"/>
<organism evidence="2 3">
    <name type="scientific">Fundidesulfovibrio magnetotacticus</name>
    <dbReference type="NCBI Taxonomy" id="2730080"/>
    <lineage>
        <taxon>Bacteria</taxon>
        <taxon>Pseudomonadati</taxon>
        <taxon>Thermodesulfobacteriota</taxon>
        <taxon>Desulfovibrionia</taxon>
        <taxon>Desulfovibrionales</taxon>
        <taxon>Desulfovibrionaceae</taxon>
        <taxon>Fundidesulfovibrio</taxon>
    </lineage>
</organism>
<keyword evidence="3" id="KW-1185">Reference proteome</keyword>
<reference evidence="2 3" key="2">
    <citation type="submission" date="2020-05" db="EMBL/GenBank/DDBJ databases">
        <title>Draft genome sequence of Desulfovibrio sp. strainFSS-1.</title>
        <authorList>
            <person name="Shimoshige H."/>
            <person name="Kobayashi H."/>
            <person name="Maekawa T."/>
        </authorList>
    </citation>
    <scope>NUCLEOTIDE SEQUENCE [LARGE SCALE GENOMIC DNA]</scope>
    <source>
        <strain evidence="2 3">SIID29052-01</strain>
    </source>
</reference>
<comment type="caution">
    <text evidence="2">The sequence shown here is derived from an EMBL/GenBank/DDBJ whole genome shotgun (WGS) entry which is preliminary data.</text>
</comment>
<evidence type="ECO:0008006" key="4">
    <source>
        <dbReference type="Google" id="ProtNLM"/>
    </source>
</evidence>
<accession>A0A6V8LUV7</accession>
<reference evidence="2 3" key="1">
    <citation type="submission" date="2020-04" db="EMBL/GenBank/DDBJ databases">
        <authorList>
            <consortium name="Desulfovibrio sp. FSS-1 genome sequencing consortium"/>
            <person name="Shimoshige H."/>
            <person name="Kobayashi H."/>
            <person name="Maekawa T."/>
        </authorList>
    </citation>
    <scope>NUCLEOTIDE SEQUENCE [LARGE SCALE GENOMIC DNA]</scope>
    <source>
        <strain evidence="2 3">SIID29052-01</strain>
    </source>
</reference>
<proteinExistence type="predicted"/>
<dbReference type="InterPro" id="IPR059232">
    <property type="entry name" value="Porin_put"/>
</dbReference>
<evidence type="ECO:0000256" key="1">
    <source>
        <dbReference type="SAM" id="SignalP"/>
    </source>
</evidence>
<protein>
    <recommendedName>
        <fullName evidence="4">Outer membrane homotrimeric porin</fullName>
    </recommendedName>
</protein>
<feature type="chain" id="PRO_5028846208" description="Outer membrane homotrimeric porin" evidence="1">
    <location>
        <begin position="23"/>
        <end position="481"/>
    </location>
</feature>
<gene>
    <name evidence="2" type="ORF">NNJEOMEG_02587</name>
</gene>
<feature type="signal peptide" evidence="1">
    <location>
        <begin position="1"/>
        <end position="22"/>
    </location>
</feature>
<name>A0A6V8LUV7_9BACT</name>
<keyword evidence="1" id="KW-0732">Signal</keyword>